<dbReference type="Proteomes" id="UP000606194">
    <property type="component" value="Unassembled WGS sequence"/>
</dbReference>
<comment type="caution">
    <text evidence="2">The sequence shown here is derived from an EMBL/GenBank/DDBJ whole genome shotgun (WGS) entry which is preliminary data.</text>
</comment>
<dbReference type="EMBL" id="BMTL01000045">
    <property type="protein sequence ID" value="GGS24905.1"/>
    <property type="molecule type" value="Genomic_DNA"/>
</dbReference>
<organism evidence="2 3">
    <name type="scientific">Streptomyces humidus</name>
    <dbReference type="NCBI Taxonomy" id="52259"/>
    <lineage>
        <taxon>Bacteria</taxon>
        <taxon>Bacillati</taxon>
        <taxon>Actinomycetota</taxon>
        <taxon>Actinomycetes</taxon>
        <taxon>Kitasatosporales</taxon>
        <taxon>Streptomycetaceae</taxon>
        <taxon>Streptomyces</taxon>
    </lineage>
</organism>
<dbReference type="AlphaFoldDB" id="A0A918LA89"/>
<name>A0A918LA89_9ACTN</name>
<accession>A0A918LA89</accession>
<reference evidence="2" key="1">
    <citation type="journal article" date="2014" name="Int. J. Syst. Evol. Microbiol.">
        <title>Complete genome sequence of Corynebacterium casei LMG S-19264T (=DSM 44701T), isolated from a smear-ripened cheese.</title>
        <authorList>
            <consortium name="US DOE Joint Genome Institute (JGI-PGF)"/>
            <person name="Walter F."/>
            <person name="Albersmeier A."/>
            <person name="Kalinowski J."/>
            <person name="Ruckert C."/>
        </authorList>
    </citation>
    <scope>NUCLEOTIDE SEQUENCE</scope>
    <source>
        <strain evidence="2">JCM 4386</strain>
    </source>
</reference>
<dbReference type="RefSeq" id="WP_190153745.1">
    <property type="nucleotide sequence ID" value="NZ_BMTL01000045.1"/>
</dbReference>
<keyword evidence="3" id="KW-1185">Reference proteome</keyword>
<evidence type="ECO:0000256" key="1">
    <source>
        <dbReference type="SAM" id="MobiDB-lite"/>
    </source>
</evidence>
<feature type="region of interest" description="Disordered" evidence="1">
    <location>
        <begin position="40"/>
        <end position="76"/>
    </location>
</feature>
<feature type="compositionally biased region" description="Low complexity" evidence="1">
    <location>
        <begin position="65"/>
        <end position="76"/>
    </location>
</feature>
<reference evidence="2" key="2">
    <citation type="submission" date="2020-09" db="EMBL/GenBank/DDBJ databases">
        <authorList>
            <person name="Sun Q."/>
            <person name="Ohkuma M."/>
        </authorList>
    </citation>
    <scope>NUCLEOTIDE SEQUENCE</scope>
    <source>
        <strain evidence="2">JCM 4386</strain>
    </source>
</reference>
<evidence type="ECO:0000313" key="3">
    <source>
        <dbReference type="Proteomes" id="UP000606194"/>
    </source>
</evidence>
<sequence length="112" mass="11526">MTSAITFRTDASVTLCPIELTTTWIADEAFPPKCSCASSRTRTDSEPLHCQPAPDSTEVTCGAKTPSTPTTSSQPISTCLKCPAVQAPSRPSGPGRPGGGASGAHFCAWADV</sequence>
<protein>
    <submittedName>
        <fullName evidence="2">Uncharacterized protein</fullName>
    </submittedName>
</protein>
<proteinExistence type="predicted"/>
<evidence type="ECO:0000313" key="2">
    <source>
        <dbReference type="EMBL" id="GGS24905.1"/>
    </source>
</evidence>
<gene>
    <name evidence="2" type="ORF">GCM10010269_74510</name>
</gene>